<evidence type="ECO:0000313" key="7">
    <source>
        <dbReference type="EMBL" id="TCL62204.1"/>
    </source>
</evidence>
<evidence type="ECO:0000259" key="6">
    <source>
        <dbReference type="Pfam" id="PF04357"/>
    </source>
</evidence>
<dbReference type="RefSeq" id="WP_132015872.1">
    <property type="nucleotide sequence ID" value="NZ_SLUN01000027.1"/>
</dbReference>
<dbReference type="PANTHER" id="PTHR36985:SF1">
    <property type="entry name" value="TRANSLOCATION AND ASSEMBLY MODULE SUBUNIT TAMB"/>
    <property type="match status" value="1"/>
</dbReference>
<organism evidence="7 8">
    <name type="scientific">Hydrogenispora ethanolica</name>
    <dbReference type="NCBI Taxonomy" id="1082276"/>
    <lineage>
        <taxon>Bacteria</taxon>
        <taxon>Bacillati</taxon>
        <taxon>Bacillota</taxon>
        <taxon>Hydrogenispora</taxon>
    </lineage>
</organism>
<dbReference type="EMBL" id="SLUN01000027">
    <property type="protein sequence ID" value="TCL62204.1"/>
    <property type="molecule type" value="Genomic_DNA"/>
</dbReference>
<dbReference type="InterPro" id="IPR007452">
    <property type="entry name" value="TamB_C"/>
</dbReference>
<sequence length="1559" mass="174222">MSVTAYKKSMIGIIIAIAVAGLFLSAVSFYFAQEQVLTNQVRRQLQVSLKATGLKVKIGRVRWTGWGRFTGRDLVLTDPKTGQNPFTAERVDISLDPVRLLRNPRRPEVILSKVEFFHLRAKMMRFADGTFNFQQYIPKSKRKLALRTLFNIRDGLLEIDDYQYGTHRLERVRGKIDLRSLPLIRCSLTGIADLNDGLQWNLVSTYQTEEQSGQATLQIEKALLKKVLPLLPRRYQFSVRSGSADLQFNFAWGNKAVWLKNGGVKLRHSQLVVPKLNDVLTVDYLQGWFDPDRLKLDRARFKYQGGEILASGQLRTTDMALRLKLAANHIRINKIKQFLPSTTNMTLAGTADLQLEVGGKLSHPIVTGDVLLNNTRVVWKEKLDLNRISGQLRIDNNNLTIKRLAGYWEDAPIGATGTINNIFKPQLAIDLYGYGLRPDYSSLGLTQIAKDELKFGKVDVSGRLSGGLKELSFDGEMGFDYLEYRQIRTEQARINLYWETATQAVTIKQVSGLFWGSRVSATGTVKLNSQAAEWRMSGKVSELNLAVLPLSQAVKPSGIISMDILAQGRWQRGEEFDPGTVLGVFHGSSLAYQGVQIDRTDGTFSWNHGILAVDSMEGTVGDGKFFGHLNWSKDGFRTELDAEKVQLRQLLTNRNQFPVDALFEGMITFQGTPDNPIGKITGNFENVIWDSKAIGDVKGEMHYQDQELKFSNLRVATNAGDFLLQGNIALNKDKPTVHGTIISENFQLSRFWQMLPFDPALDIDGNGKVTLMVDGILSNPQFKGRIQLEKPSFNFFTVERGEIRFEGDLNHVYLQQFDLMKQDSRIQISGQVTSKAWNLTVNSNSFALEWLELKYGDRVLRGNVEINGSLTGDLSHPQFTAELNGSDFSFGSYIYQHFLANIVWNSQGLTIKDAQFQQDDSLLNVFGNIDNTQPARLNLGVRVVSSDLKHLLQLVNVQDIDAQGKLSGLVKITGAIDDPLVRVEAELPEGSINQIPIQGGFTLSYTNNKVSIENIHLEHEKGSLIANGIWENGQVLKLNTALRDFPLQVLNPLLQPSARLEGVANADINLEWNNSKITGNYRMNIIGLAMNQTVLGDSRVEGRLSDQGIEIMDGQVINKGGVLTAKGYVPWPVEMLQRLKLPMRLSQDYRDYNVQVELRNFPVDSINFAMKQFTAEKGSVAGSVRVKGALSKPLFYGKIAFSGVKIVAPALPVPVDNMEAALTFQGEKIVVETAHGSYGTGRFSLNGAIEIEKSLFDPELNLSFNGNRIYYRSLYFDGYGALNVNITGTLVRPIIQGEISINNGRIGILGVQPKKSSTNTWNPDLDLVIKAGKNVRYRQYGLADVAVQGELTIKGPLNHPKINGEARSRTGILTVYGQSFKVNKGTAVFKDSEGFTPYIDIDSSLKTSKVEVFLTMKGQVGGEVSFNLSSQPHLSQSELFAILNWSDLSGDKPLTVDGMVSGNFSIVTDTLFGEVFYEIRRALGVDYFYLEQDYRDRKFRINVGDYITEELFLSYSRSVGDEPDDVWGLDYQLTSKLLAGGTYSINEGRSYRIIYRIRF</sequence>
<accession>A0A4R1R937</accession>
<feature type="domain" description="Translocation and assembly module TamB C-terminal" evidence="6">
    <location>
        <begin position="1239"/>
        <end position="1559"/>
    </location>
</feature>
<keyword evidence="8" id="KW-1185">Reference proteome</keyword>
<protein>
    <submittedName>
        <fullName evidence="7">Uncharacterized protein DUF3971</fullName>
    </submittedName>
</protein>
<dbReference type="Pfam" id="PF04357">
    <property type="entry name" value="TamB"/>
    <property type="match status" value="1"/>
</dbReference>
<comment type="subcellular location">
    <subcellularLocation>
        <location evidence="1">Membrane</location>
        <topology evidence="1">Single-pass membrane protein</topology>
    </subcellularLocation>
</comment>
<comment type="caution">
    <text evidence="7">The sequence shown here is derived from an EMBL/GenBank/DDBJ whole genome shotgun (WGS) entry which is preliminary data.</text>
</comment>
<dbReference type="GO" id="GO:0009306">
    <property type="term" value="P:protein secretion"/>
    <property type="evidence" value="ECO:0007669"/>
    <property type="project" value="InterPro"/>
</dbReference>
<evidence type="ECO:0000256" key="1">
    <source>
        <dbReference type="ARBA" id="ARBA00004167"/>
    </source>
</evidence>
<dbReference type="PANTHER" id="PTHR36985">
    <property type="entry name" value="TRANSLOCATION AND ASSEMBLY MODULE SUBUNIT TAMB"/>
    <property type="match status" value="1"/>
</dbReference>
<keyword evidence="4 5" id="KW-0472">Membrane</keyword>
<keyword evidence="3 5" id="KW-1133">Transmembrane helix</keyword>
<evidence type="ECO:0000256" key="2">
    <source>
        <dbReference type="ARBA" id="ARBA00022692"/>
    </source>
</evidence>
<gene>
    <name evidence="7" type="ORF">EDC14_102755</name>
</gene>
<dbReference type="Proteomes" id="UP000295008">
    <property type="component" value="Unassembled WGS sequence"/>
</dbReference>
<dbReference type="GO" id="GO:0005886">
    <property type="term" value="C:plasma membrane"/>
    <property type="evidence" value="ECO:0007669"/>
    <property type="project" value="InterPro"/>
</dbReference>
<dbReference type="OrthoDB" id="3034030at2"/>
<keyword evidence="2 5" id="KW-0812">Transmembrane</keyword>
<feature type="transmembrane region" description="Helical" evidence="5">
    <location>
        <begin position="12"/>
        <end position="32"/>
    </location>
</feature>
<evidence type="ECO:0000256" key="4">
    <source>
        <dbReference type="ARBA" id="ARBA00023136"/>
    </source>
</evidence>
<reference evidence="7 8" key="1">
    <citation type="submission" date="2019-03" db="EMBL/GenBank/DDBJ databases">
        <title>Genomic Encyclopedia of Type Strains, Phase IV (KMG-IV): sequencing the most valuable type-strain genomes for metagenomic binning, comparative biology and taxonomic classification.</title>
        <authorList>
            <person name="Goeker M."/>
        </authorList>
    </citation>
    <scope>NUCLEOTIDE SEQUENCE [LARGE SCALE GENOMIC DNA]</scope>
    <source>
        <strain evidence="7 8">LX-B</strain>
    </source>
</reference>
<evidence type="ECO:0000256" key="5">
    <source>
        <dbReference type="SAM" id="Phobius"/>
    </source>
</evidence>
<evidence type="ECO:0000256" key="3">
    <source>
        <dbReference type="ARBA" id="ARBA00022989"/>
    </source>
</evidence>
<name>A0A4R1R937_HYDET</name>
<evidence type="ECO:0000313" key="8">
    <source>
        <dbReference type="Proteomes" id="UP000295008"/>
    </source>
</evidence>
<proteinExistence type="predicted"/>